<dbReference type="RefSeq" id="XP_043045470.1">
    <property type="nucleotide sequence ID" value="XM_043184962.1"/>
</dbReference>
<accession>A0A9P8AY09</accession>
<dbReference type="EMBL" id="MU250524">
    <property type="protein sequence ID" value="KAG7451970.1"/>
    <property type="molecule type" value="Genomic_DNA"/>
</dbReference>
<dbReference type="InterPro" id="IPR001810">
    <property type="entry name" value="F-box_dom"/>
</dbReference>
<protein>
    <recommendedName>
        <fullName evidence="2">F-box domain-containing protein</fullName>
    </recommendedName>
</protein>
<proteinExistence type="predicted"/>
<sequence>MISPRHSRRVRKTIAADNDSPEPVPAPVKHRTKKQRTEKPKSELRADSDSGNHKSSKPPTRRRKGVLTKVAETPLDVLFEIFQHLEPLDLLRLSRTTKDLRTLLLQRQSSFIWKSARENVKDLPPLPDDMIEPRYASLVFDNHCQNCFAPTKLVQWQFRLRYCRICLYNSPDVTKDPYELPDEMLQLVPRFILNTNIGRRKRCETFYHTPSINALEECLCHGCDLWFDEIETSYWRLVEHSDACEKWASDRAAEHADKLNSLRVARGDNVVERLAALGWGEEIKEMDNETVLRRHKLVWQVKPLTDRIWSAIEPAMIELMESLKAKRLDGCY</sequence>
<evidence type="ECO:0000259" key="2">
    <source>
        <dbReference type="PROSITE" id="PS50181"/>
    </source>
</evidence>
<name>A0A9P8AY09_9AGAR</name>
<feature type="domain" description="F-box" evidence="2">
    <location>
        <begin position="67"/>
        <end position="116"/>
    </location>
</feature>
<evidence type="ECO:0000256" key="1">
    <source>
        <dbReference type="SAM" id="MobiDB-lite"/>
    </source>
</evidence>
<organism evidence="3 4">
    <name type="scientific">Guyanagaster necrorhizus</name>
    <dbReference type="NCBI Taxonomy" id="856835"/>
    <lineage>
        <taxon>Eukaryota</taxon>
        <taxon>Fungi</taxon>
        <taxon>Dikarya</taxon>
        <taxon>Basidiomycota</taxon>
        <taxon>Agaricomycotina</taxon>
        <taxon>Agaricomycetes</taxon>
        <taxon>Agaricomycetidae</taxon>
        <taxon>Agaricales</taxon>
        <taxon>Marasmiineae</taxon>
        <taxon>Physalacriaceae</taxon>
        <taxon>Guyanagaster</taxon>
    </lineage>
</organism>
<dbReference type="SMART" id="SM00256">
    <property type="entry name" value="FBOX"/>
    <property type="match status" value="1"/>
</dbReference>
<comment type="caution">
    <text evidence="3">The sequence shown here is derived from an EMBL/GenBank/DDBJ whole genome shotgun (WGS) entry which is preliminary data.</text>
</comment>
<dbReference type="Proteomes" id="UP000812287">
    <property type="component" value="Unassembled WGS sequence"/>
</dbReference>
<dbReference type="AlphaFoldDB" id="A0A9P8AY09"/>
<dbReference type="Pfam" id="PF00646">
    <property type="entry name" value="F-box"/>
    <property type="match status" value="1"/>
</dbReference>
<feature type="compositionally biased region" description="Basic residues" evidence="1">
    <location>
        <begin position="1"/>
        <end position="12"/>
    </location>
</feature>
<evidence type="ECO:0000313" key="4">
    <source>
        <dbReference type="Proteomes" id="UP000812287"/>
    </source>
</evidence>
<feature type="compositionally biased region" description="Basic and acidic residues" evidence="1">
    <location>
        <begin position="35"/>
        <end position="52"/>
    </location>
</feature>
<dbReference type="InterPro" id="IPR036047">
    <property type="entry name" value="F-box-like_dom_sf"/>
</dbReference>
<feature type="region of interest" description="Disordered" evidence="1">
    <location>
        <begin position="1"/>
        <end position="65"/>
    </location>
</feature>
<dbReference type="OrthoDB" id="2322499at2759"/>
<reference evidence="3" key="1">
    <citation type="submission" date="2020-11" db="EMBL/GenBank/DDBJ databases">
        <title>Adaptations for nitrogen fixation in a non-lichenized fungal sporocarp promotes dispersal by wood-feeding termites.</title>
        <authorList>
            <consortium name="DOE Joint Genome Institute"/>
            <person name="Koch R.A."/>
            <person name="Yoon G."/>
            <person name="Arayal U."/>
            <person name="Lail K."/>
            <person name="Amirebrahimi M."/>
            <person name="Labutti K."/>
            <person name="Lipzen A."/>
            <person name="Riley R."/>
            <person name="Barry K."/>
            <person name="Henrissat B."/>
            <person name="Grigoriev I.V."/>
            <person name="Herr J.R."/>
            <person name="Aime M.C."/>
        </authorList>
    </citation>
    <scope>NUCLEOTIDE SEQUENCE</scope>
    <source>
        <strain evidence="3">MCA 3950</strain>
    </source>
</reference>
<gene>
    <name evidence="3" type="ORF">BT62DRAFT_926167</name>
</gene>
<dbReference type="GeneID" id="66107259"/>
<feature type="compositionally biased region" description="Basic residues" evidence="1">
    <location>
        <begin position="54"/>
        <end position="65"/>
    </location>
</feature>
<dbReference type="PROSITE" id="PS50181">
    <property type="entry name" value="FBOX"/>
    <property type="match status" value="1"/>
</dbReference>
<dbReference type="SUPFAM" id="SSF81383">
    <property type="entry name" value="F-box domain"/>
    <property type="match status" value="1"/>
</dbReference>
<dbReference type="CDD" id="cd09917">
    <property type="entry name" value="F-box_SF"/>
    <property type="match status" value="1"/>
</dbReference>
<keyword evidence="4" id="KW-1185">Reference proteome</keyword>
<evidence type="ECO:0000313" key="3">
    <source>
        <dbReference type="EMBL" id="KAG7451970.1"/>
    </source>
</evidence>